<dbReference type="PANTHER" id="PTHR31438">
    <property type="entry name" value="LYSINE N-ACYLTRANSFERASE C17G9.06C-RELATED"/>
    <property type="match status" value="1"/>
</dbReference>
<keyword evidence="4" id="KW-1185">Reference proteome</keyword>
<feature type="domain" description="Acyltransferase MbtK/IucB-like conserved" evidence="2">
    <location>
        <begin position="265"/>
        <end position="311"/>
    </location>
</feature>
<evidence type="ECO:0000256" key="1">
    <source>
        <dbReference type="ARBA" id="ARBA00009893"/>
    </source>
</evidence>
<proteinExistence type="inferred from homology"/>
<organism evidence="3 4">
    <name type="scientific">Diaporthe australafricana</name>
    <dbReference type="NCBI Taxonomy" id="127596"/>
    <lineage>
        <taxon>Eukaryota</taxon>
        <taxon>Fungi</taxon>
        <taxon>Dikarya</taxon>
        <taxon>Ascomycota</taxon>
        <taxon>Pezizomycotina</taxon>
        <taxon>Sordariomycetes</taxon>
        <taxon>Sordariomycetidae</taxon>
        <taxon>Diaporthales</taxon>
        <taxon>Diaporthaceae</taxon>
        <taxon>Diaporthe</taxon>
    </lineage>
</organism>
<gene>
    <name evidence="3" type="ORF">Daus18300_013152</name>
</gene>
<dbReference type="InterPro" id="IPR019432">
    <property type="entry name" value="Acyltransferase_MbtK/IucB-like"/>
</dbReference>
<evidence type="ECO:0000313" key="3">
    <source>
        <dbReference type="EMBL" id="KAL1849839.1"/>
    </source>
</evidence>
<sequence length="440" mass="49369">MATIIQGASKVCDINSQLDMPDLRGVSMPTKTAFKVADVKSLSEKIDFRLPDGKTEIWLGVQGPDYVVGSGDTTLASWTSDDRQTRVSPAMVDDDRAELGQVLTLKLNLDESSSAAQQEDVVFQLVWVSVYALWLHPEHRVDDIVAIAVDSARVGEYLRCTGLGIISPFCTESSGSDVIYWLQREAFWQGAGAPDNQHWLQSRPEASFPGFNSGLGVFPSQLGFTKKGNVCTVHAVRPPKPRPGALVYSRFILDIGQQLQIHHIDASDPVHFEAYKRWQNSDRVNAGWKERGPDEKHRAYLASQLADPHSMSCVFSWDGKLAGYCELGWVKEDNAACFFGAQCNVIVGEHDQNSHILVGEEQFRGGQRYQAVATSIKHTCFLRDPRTKQVLAEPRYDLAHVKIQDKYLPQEKKKRFHLPHKTAMLFALQRERFFQEAHLS</sequence>
<evidence type="ECO:0000259" key="2">
    <source>
        <dbReference type="SMART" id="SM01006"/>
    </source>
</evidence>
<dbReference type="Proteomes" id="UP001583177">
    <property type="component" value="Unassembled WGS sequence"/>
</dbReference>
<name>A0ABR3W057_9PEZI</name>
<dbReference type="Gene3D" id="3.40.630.30">
    <property type="match status" value="1"/>
</dbReference>
<evidence type="ECO:0000313" key="4">
    <source>
        <dbReference type="Proteomes" id="UP001583177"/>
    </source>
</evidence>
<dbReference type="SUPFAM" id="SSF55729">
    <property type="entry name" value="Acyl-CoA N-acyltransferases (Nat)"/>
    <property type="match status" value="1"/>
</dbReference>
<accession>A0ABR3W057</accession>
<dbReference type="SMART" id="SM01006">
    <property type="entry name" value="AlcB"/>
    <property type="match status" value="1"/>
</dbReference>
<comment type="caution">
    <text evidence="3">The sequence shown here is derived from an EMBL/GenBank/DDBJ whole genome shotgun (WGS) entry which is preliminary data.</text>
</comment>
<dbReference type="InterPro" id="IPR016181">
    <property type="entry name" value="Acyl_CoA_acyltransferase"/>
</dbReference>
<dbReference type="PANTHER" id="PTHR31438:SF1">
    <property type="entry name" value="LYSINE N-ACYLTRANSFERASE C17G9.06C-RELATED"/>
    <property type="match status" value="1"/>
</dbReference>
<dbReference type="Pfam" id="PF13523">
    <property type="entry name" value="Acetyltransf_8"/>
    <property type="match status" value="1"/>
</dbReference>
<protein>
    <recommendedName>
        <fullName evidence="2">Acyltransferase MbtK/IucB-like conserved domain-containing protein</fullName>
    </recommendedName>
</protein>
<reference evidence="3 4" key="1">
    <citation type="journal article" date="2024" name="IMA Fungus">
        <title>IMA Genome - F19 : A genome assembly and annotation guide to empower mycologists, including annotated draft genome sequences of Ceratocystis pirilliformis, Diaporthe australafricana, Fusarium ophioides, Paecilomyces lecythidis, and Sporothrix stenoceras.</title>
        <authorList>
            <person name="Aylward J."/>
            <person name="Wilson A.M."/>
            <person name="Visagie C.M."/>
            <person name="Spraker J."/>
            <person name="Barnes I."/>
            <person name="Buitendag C."/>
            <person name="Ceriani C."/>
            <person name="Del Mar Angel L."/>
            <person name="du Plessis D."/>
            <person name="Fuchs T."/>
            <person name="Gasser K."/>
            <person name="Kramer D."/>
            <person name="Li W."/>
            <person name="Munsamy K."/>
            <person name="Piso A."/>
            <person name="Price J.L."/>
            <person name="Sonnekus B."/>
            <person name="Thomas C."/>
            <person name="van der Nest A."/>
            <person name="van Dijk A."/>
            <person name="van Heerden A."/>
            <person name="van Vuuren N."/>
            <person name="Yilmaz N."/>
            <person name="Duong T.A."/>
            <person name="van der Merwe N.A."/>
            <person name="Wingfield M.J."/>
            <person name="Wingfield B.D."/>
        </authorList>
    </citation>
    <scope>NUCLEOTIDE SEQUENCE [LARGE SCALE GENOMIC DNA]</scope>
    <source>
        <strain evidence="3 4">CMW 18300</strain>
    </source>
</reference>
<dbReference type="EMBL" id="JAWRVE010000195">
    <property type="protein sequence ID" value="KAL1849839.1"/>
    <property type="molecule type" value="Genomic_DNA"/>
</dbReference>
<comment type="similarity">
    <text evidence="1">Belongs to the lysine N-acyltransferase MbtK family.</text>
</comment>